<proteinExistence type="predicted"/>
<reference evidence="1" key="1">
    <citation type="submission" date="2021-01" db="EMBL/GenBank/DDBJ databases">
        <authorList>
            <person name="Kaushik A."/>
        </authorList>
    </citation>
    <scope>NUCLEOTIDE SEQUENCE</scope>
    <source>
        <strain evidence="1">AG6-10EEA</strain>
    </source>
</reference>
<accession>A0A8H3CWL1</accession>
<dbReference type="Proteomes" id="UP000663853">
    <property type="component" value="Unassembled WGS sequence"/>
</dbReference>
<organism evidence="1 2">
    <name type="scientific">Rhizoctonia solani</name>
    <dbReference type="NCBI Taxonomy" id="456999"/>
    <lineage>
        <taxon>Eukaryota</taxon>
        <taxon>Fungi</taxon>
        <taxon>Dikarya</taxon>
        <taxon>Basidiomycota</taxon>
        <taxon>Agaricomycotina</taxon>
        <taxon>Agaricomycetes</taxon>
        <taxon>Cantharellales</taxon>
        <taxon>Ceratobasidiaceae</taxon>
        <taxon>Rhizoctonia</taxon>
    </lineage>
</organism>
<dbReference type="AlphaFoldDB" id="A0A8H3CWL1"/>
<evidence type="ECO:0000313" key="1">
    <source>
        <dbReference type="EMBL" id="CAE6496716.1"/>
    </source>
</evidence>
<sequence>MPPRLPNRRIMAIIRGTTNNISHKLNHRWCTSSVLQSVKTTTVAVCAAPAVLEPWPRFAAAHVSFAKYL</sequence>
<gene>
    <name evidence="1" type="ORF">RDB_LOCUS107264</name>
</gene>
<name>A0A8H3CWL1_9AGAM</name>
<comment type="caution">
    <text evidence="1">The sequence shown here is derived from an EMBL/GenBank/DDBJ whole genome shotgun (WGS) entry which is preliminary data.</text>
</comment>
<evidence type="ECO:0000313" key="2">
    <source>
        <dbReference type="Proteomes" id="UP000663853"/>
    </source>
</evidence>
<dbReference type="EMBL" id="CAJMXA010003465">
    <property type="protein sequence ID" value="CAE6496716.1"/>
    <property type="molecule type" value="Genomic_DNA"/>
</dbReference>
<protein>
    <submittedName>
        <fullName evidence="1">Uncharacterized protein</fullName>
    </submittedName>
</protein>